<feature type="repeat" description="ANK" evidence="3">
    <location>
        <begin position="458"/>
        <end position="490"/>
    </location>
</feature>
<reference evidence="5" key="1">
    <citation type="journal article" date="2020" name="Stud. Mycol.">
        <title>101 Dothideomycetes genomes: a test case for predicting lifestyles and emergence of pathogens.</title>
        <authorList>
            <person name="Haridas S."/>
            <person name="Albert R."/>
            <person name="Binder M."/>
            <person name="Bloem J."/>
            <person name="Labutti K."/>
            <person name="Salamov A."/>
            <person name="Andreopoulos B."/>
            <person name="Baker S."/>
            <person name="Barry K."/>
            <person name="Bills G."/>
            <person name="Bluhm B."/>
            <person name="Cannon C."/>
            <person name="Castanera R."/>
            <person name="Culley D."/>
            <person name="Daum C."/>
            <person name="Ezra D."/>
            <person name="Gonzalez J."/>
            <person name="Henrissat B."/>
            <person name="Kuo A."/>
            <person name="Liang C."/>
            <person name="Lipzen A."/>
            <person name="Lutzoni F."/>
            <person name="Magnuson J."/>
            <person name="Mondo S."/>
            <person name="Nolan M."/>
            <person name="Ohm R."/>
            <person name="Pangilinan J."/>
            <person name="Park H.-J."/>
            <person name="Ramirez L."/>
            <person name="Alfaro M."/>
            <person name="Sun H."/>
            <person name="Tritt A."/>
            <person name="Yoshinaga Y."/>
            <person name="Zwiers L.-H."/>
            <person name="Turgeon B."/>
            <person name="Goodwin S."/>
            <person name="Spatafora J."/>
            <person name="Crous P."/>
            <person name="Grigoriev I."/>
        </authorList>
    </citation>
    <scope>NUCLEOTIDE SEQUENCE</scope>
    <source>
        <strain evidence="5">CBS 690.94</strain>
    </source>
</reference>
<keyword evidence="6" id="KW-1185">Reference proteome</keyword>
<evidence type="ECO:0000313" key="6">
    <source>
        <dbReference type="Proteomes" id="UP000799764"/>
    </source>
</evidence>
<keyword evidence="2 3" id="KW-0040">ANK repeat</keyword>
<keyword evidence="1" id="KW-0677">Repeat</keyword>
<dbReference type="AlphaFoldDB" id="A0A9P4UIF2"/>
<feature type="repeat" description="ANK" evidence="3">
    <location>
        <begin position="841"/>
        <end position="873"/>
    </location>
</feature>
<dbReference type="Pfam" id="PF12796">
    <property type="entry name" value="Ank_2"/>
    <property type="match status" value="3"/>
</dbReference>
<feature type="repeat" description="ANK" evidence="3">
    <location>
        <begin position="808"/>
        <end position="840"/>
    </location>
</feature>
<dbReference type="PANTHER" id="PTHR24198">
    <property type="entry name" value="ANKYRIN REPEAT AND PROTEIN KINASE DOMAIN-CONTAINING PROTEIN"/>
    <property type="match status" value="1"/>
</dbReference>
<feature type="repeat" description="ANK" evidence="3">
    <location>
        <begin position="358"/>
        <end position="391"/>
    </location>
</feature>
<proteinExistence type="predicted"/>
<feature type="repeat" description="ANK" evidence="3">
    <location>
        <begin position="118"/>
        <end position="150"/>
    </location>
</feature>
<feature type="non-terminal residue" evidence="5">
    <location>
        <position position="945"/>
    </location>
</feature>
<dbReference type="SMART" id="SM00248">
    <property type="entry name" value="ANK"/>
    <property type="match status" value="19"/>
</dbReference>
<evidence type="ECO:0000256" key="2">
    <source>
        <dbReference type="ARBA" id="ARBA00023043"/>
    </source>
</evidence>
<dbReference type="PROSITE" id="PS50088">
    <property type="entry name" value="ANK_REPEAT"/>
    <property type="match status" value="9"/>
</dbReference>
<evidence type="ECO:0000313" key="5">
    <source>
        <dbReference type="EMBL" id="KAF2450578.1"/>
    </source>
</evidence>
<evidence type="ECO:0000256" key="4">
    <source>
        <dbReference type="SAM" id="MobiDB-lite"/>
    </source>
</evidence>
<name>A0A9P4UIF2_9PLEO</name>
<feature type="repeat" description="ANK" evidence="3">
    <location>
        <begin position="84"/>
        <end position="113"/>
    </location>
</feature>
<dbReference type="InterPro" id="IPR002110">
    <property type="entry name" value="Ankyrin_rpt"/>
</dbReference>
<dbReference type="SUPFAM" id="SSF48403">
    <property type="entry name" value="Ankyrin repeat"/>
    <property type="match status" value="3"/>
</dbReference>
<dbReference type="Gene3D" id="1.25.40.20">
    <property type="entry name" value="Ankyrin repeat-containing domain"/>
    <property type="match status" value="6"/>
</dbReference>
<feature type="repeat" description="ANK" evidence="3">
    <location>
        <begin position="285"/>
        <end position="317"/>
    </location>
</feature>
<dbReference type="PANTHER" id="PTHR24198:SF165">
    <property type="entry name" value="ANKYRIN REPEAT-CONTAINING PROTEIN-RELATED"/>
    <property type="match status" value="1"/>
</dbReference>
<dbReference type="OrthoDB" id="195446at2759"/>
<dbReference type="PROSITE" id="PS50297">
    <property type="entry name" value="ANK_REP_REGION"/>
    <property type="match status" value="7"/>
</dbReference>
<feature type="region of interest" description="Disordered" evidence="4">
    <location>
        <begin position="1"/>
        <end position="23"/>
    </location>
</feature>
<dbReference type="Pfam" id="PF00023">
    <property type="entry name" value="Ank"/>
    <property type="match status" value="3"/>
</dbReference>
<feature type="repeat" description="ANK" evidence="3">
    <location>
        <begin position="152"/>
        <end position="185"/>
    </location>
</feature>
<gene>
    <name evidence="5" type="ORF">P171DRAFT_403044</name>
</gene>
<dbReference type="EMBL" id="MU001493">
    <property type="protein sequence ID" value="KAF2450578.1"/>
    <property type="molecule type" value="Genomic_DNA"/>
</dbReference>
<evidence type="ECO:0000256" key="3">
    <source>
        <dbReference type="PROSITE-ProRule" id="PRU00023"/>
    </source>
</evidence>
<accession>A0A9P4UIF2</accession>
<dbReference type="PRINTS" id="PR01415">
    <property type="entry name" value="ANKYRIN"/>
</dbReference>
<organism evidence="5 6">
    <name type="scientific">Karstenula rhodostoma CBS 690.94</name>
    <dbReference type="NCBI Taxonomy" id="1392251"/>
    <lineage>
        <taxon>Eukaryota</taxon>
        <taxon>Fungi</taxon>
        <taxon>Dikarya</taxon>
        <taxon>Ascomycota</taxon>
        <taxon>Pezizomycotina</taxon>
        <taxon>Dothideomycetes</taxon>
        <taxon>Pleosporomycetidae</taxon>
        <taxon>Pleosporales</taxon>
        <taxon>Massarineae</taxon>
        <taxon>Didymosphaeriaceae</taxon>
        <taxon>Karstenula</taxon>
    </lineage>
</organism>
<feature type="repeat" description="ANK" evidence="3">
    <location>
        <begin position="874"/>
        <end position="906"/>
    </location>
</feature>
<protein>
    <submittedName>
        <fullName evidence="5">Ankyrin</fullName>
    </submittedName>
</protein>
<dbReference type="Proteomes" id="UP000799764">
    <property type="component" value="Unassembled WGS sequence"/>
</dbReference>
<dbReference type="InterPro" id="IPR036770">
    <property type="entry name" value="Ankyrin_rpt-contain_sf"/>
</dbReference>
<sequence>MESHHITIGERDDPDTHDQGHKASKLQTLVEVLRCELGRPVRTSDTGFEPTKQWTTLYYAVYHNREAALLHFLRAGQNADGSPAAQSPLLVAVTAGHAGMVRILCEAGASINAGCIHSGETALHLAIKAERNEIVDILLRFKPDVNARTLYTHETPLHYAAAKTGSAAAVAALINHGVNYEALNSHGCSPAEVALEAQDLDTAIRIIRAAGRKAHKLAKERQLFLDQVLESRGRSSLGADLVAEALKLACPSDSTALVEAIKTRDLGLVRLVLEKGSNPNEVTAAGLFPIFAAFNARSAPVVQALVDHGADVTLRNPHGPNVFQAALASPLSRDKEAIATVFELLLSRGADACTTYSDGTTLLHQVVSADHNSVLSQILLRHGVSVDAQDRNGNTALHVAAASETCAALLLKHGADANKINSKGLTPLLWAIKSAESDNEPDLRELIKASDKGAVDAAGKTALHLAAQNGLTKTVKLLLDARADTTSTDAKKQTPLLLAVYHHRWTTVTLLAAQPGNNSWDENGRTALHHIAMRTPKGPSTWKDIAAAVASFCEKGVSRSMRDQTGSTPLIQAAKTLPGEGLPVFEALLSQKGSERGNCVAHEDHDQHNALYYAAISRKVSFVEALLRHGSPFELHEWRAEDGPLKLSSALDKRILKLFAEHEWIRRMGRLHRQSSTAKSEGLLSKVLPIQDLNDLLDMELDPNCLPTVKRPDSLLWTLIDHSVYTSNLLPKYFCDALKLILAFGANPNAMANRKPPRTPKVRNSQQMPLTVHPLTHILEQSPRVSLELVVLLLDNGAKLSITSPLYDGHHPLHSAVKANRVDIVDEMLLRKADIDCRDAKQRTPLFLAAENGLVQIADTILRSGANIDAVDVEGNAPLHVAVATGSTQAVACLLRAGAKATLENYKGLMPLHCLPEELPAGERDEITDLLKQAEVVERRKLSPP</sequence>
<feature type="compositionally biased region" description="Basic and acidic residues" evidence="4">
    <location>
        <begin position="1"/>
        <end position="21"/>
    </location>
</feature>
<evidence type="ECO:0000256" key="1">
    <source>
        <dbReference type="ARBA" id="ARBA00022737"/>
    </source>
</evidence>
<comment type="caution">
    <text evidence="5">The sequence shown here is derived from an EMBL/GenBank/DDBJ whole genome shotgun (WGS) entry which is preliminary data.</text>
</comment>